<feature type="domain" description="F-box" evidence="1">
    <location>
        <begin position="1"/>
        <end position="45"/>
    </location>
</feature>
<accession>E3MXI3</accession>
<dbReference type="AlphaFoldDB" id="E3MXI3"/>
<organism evidence="3">
    <name type="scientific">Caenorhabditis remanei</name>
    <name type="common">Caenorhabditis vulgaris</name>
    <dbReference type="NCBI Taxonomy" id="31234"/>
    <lineage>
        <taxon>Eukaryota</taxon>
        <taxon>Metazoa</taxon>
        <taxon>Ecdysozoa</taxon>
        <taxon>Nematoda</taxon>
        <taxon>Chromadorea</taxon>
        <taxon>Rhabditida</taxon>
        <taxon>Rhabditina</taxon>
        <taxon>Rhabditomorpha</taxon>
        <taxon>Rhabditoidea</taxon>
        <taxon>Rhabditidae</taxon>
        <taxon>Peloderinae</taxon>
        <taxon>Caenorhabditis</taxon>
    </lineage>
</organism>
<dbReference type="PROSITE" id="PS50181">
    <property type="entry name" value="FBOX"/>
    <property type="match status" value="1"/>
</dbReference>
<dbReference type="Proteomes" id="UP000008281">
    <property type="component" value="Unassembled WGS sequence"/>
</dbReference>
<evidence type="ECO:0000313" key="3">
    <source>
        <dbReference type="Proteomes" id="UP000008281"/>
    </source>
</evidence>
<dbReference type="PANTHER" id="PTHR21503">
    <property type="entry name" value="F-BOX-CONTAINING HYPOTHETICAL PROTEIN C.ELEGANS"/>
    <property type="match status" value="1"/>
</dbReference>
<evidence type="ECO:0000313" key="2">
    <source>
        <dbReference type="EMBL" id="EFP11549.1"/>
    </source>
</evidence>
<keyword evidence="3" id="KW-1185">Reference proteome</keyword>
<sequence>MLLKLPYIPQSKILQQLQLHEQFFVGLCSKRARNLIKYFSRFKYDSSVIHVPSFCLQLQTTGDQGKHVAMWASCYYRPENERFYKANNNNWNRTMRFWYKEKKIKCKLSFDPEIGIPIFWCKDQYKSILPMALHSAICDVFSISPIIQVLLNLPKLSEMPYTKEVDNLILGGGITDIDVYESLMQMFTIKNCAYISPDTNYLSVNSKTLSVNHLYCSYTRWFTGEHLINFQGRTAVFRRVPSKISSEDLINFLFDWQQGTNKKLEAIIISLNKDNRMKFSRTEVFEKLNAKSWNQERRAGRFKYPDATYKTTFPSDILDCSQEMDIERKSDGLLATVVVHETLFCFFVWHNRFPDTSTHQPITRCNPYTRTEEFAVGNVHF</sequence>
<dbReference type="InterPro" id="IPR001810">
    <property type="entry name" value="F-box_dom"/>
</dbReference>
<gene>
    <name evidence="2" type="ORF">CRE_28923</name>
</gene>
<proteinExistence type="predicted"/>
<dbReference type="eggNOG" id="ENOG502THJ8">
    <property type="taxonomic scope" value="Eukaryota"/>
</dbReference>
<name>E3MXI3_CAERE</name>
<dbReference type="Pfam" id="PF07735">
    <property type="entry name" value="FBA_2"/>
    <property type="match status" value="1"/>
</dbReference>
<dbReference type="OrthoDB" id="5887497at2759"/>
<dbReference type="OMA" id="KWINLEY"/>
<dbReference type="InterPro" id="IPR012885">
    <property type="entry name" value="F-box_Sdz-33"/>
</dbReference>
<dbReference type="PANTHER" id="PTHR21503:SF8">
    <property type="entry name" value="F-BOX ASSOCIATED DOMAIN-CONTAINING PROTEIN-RELATED"/>
    <property type="match status" value="1"/>
</dbReference>
<dbReference type="Pfam" id="PF00646">
    <property type="entry name" value="F-box"/>
    <property type="match status" value="1"/>
</dbReference>
<reference evidence="2" key="1">
    <citation type="submission" date="2007-07" db="EMBL/GenBank/DDBJ databases">
        <title>PCAP assembly of the Caenorhabditis remanei genome.</title>
        <authorList>
            <consortium name="The Caenorhabditis remanei Sequencing Consortium"/>
            <person name="Wilson R.K."/>
        </authorList>
    </citation>
    <scope>NUCLEOTIDE SEQUENCE [LARGE SCALE GENOMIC DNA]</scope>
    <source>
        <strain evidence="2">PB4641</strain>
    </source>
</reference>
<protein>
    <recommendedName>
        <fullName evidence="1">F-box domain-containing protein</fullName>
    </recommendedName>
</protein>
<dbReference type="EMBL" id="DS268491">
    <property type="protein sequence ID" value="EFP11549.1"/>
    <property type="molecule type" value="Genomic_DNA"/>
</dbReference>
<evidence type="ECO:0000259" key="1">
    <source>
        <dbReference type="PROSITE" id="PS50181"/>
    </source>
</evidence>
<dbReference type="HOGENOM" id="CLU_040220_2_1_1"/>
<dbReference type="InParanoid" id="E3MXI3"/>